<dbReference type="InterPro" id="IPR029044">
    <property type="entry name" value="Nucleotide-diphossugar_trans"/>
</dbReference>
<dbReference type="PANTHER" id="PTHR19136">
    <property type="entry name" value="MOLYBDENUM COFACTOR GUANYLYLTRANSFERASE"/>
    <property type="match status" value="1"/>
</dbReference>
<keyword evidence="3" id="KW-0548">Nucleotidyltransferase</keyword>
<reference evidence="3 4" key="1">
    <citation type="submission" date="2024-07" db="EMBL/GenBank/DDBJ databases">
        <authorList>
            <person name="Lee S."/>
            <person name="Kang M."/>
        </authorList>
    </citation>
    <scope>NUCLEOTIDE SEQUENCE [LARGE SCALE GENOMIC DNA]</scope>
    <source>
        <strain evidence="3 4">DS6</strain>
    </source>
</reference>
<comment type="caution">
    <text evidence="3">The sequence shown here is derived from an EMBL/GenBank/DDBJ whole genome shotgun (WGS) entry which is preliminary data.</text>
</comment>
<dbReference type="Gene3D" id="3.90.550.10">
    <property type="entry name" value="Spore Coat Polysaccharide Biosynthesis Protein SpsA, Chain A"/>
    <property type="match status" value="1"/>
</dbReference>
<name>A0ABV3SVV4_9ACTN</name>
<keyword evidence="4" id="KW-1185">Reference proteome</keyword>
<evidence type="ECO:0000256" key="1">
    <source>
        <dbReference type="ARBA" id="ARBA00022679"/>
    </source>
</evidence>
<dbReference type="Proteomes" id="UP001556631">
    <property type="component" value="Unassembled WGS sequence"/>
</dbReference>
<dbReference type="RefSeq" id="WP_367990816.1">
    <property type="nucleotide sequence ID" value="NZ_JBFPJR010000001.1"/>
</dbReference>
<gene>
    <name evidence="3" type="ORF">AB3X52_00915</name>
</gene>
<keyword evidence="1" id="KW-0808">Transferase</keyword>
<evidence type="ECO:0000313" key="4">
    <source>
        <dbReference type="Proteomes" id="UP001556631"/>
    </source>
</evidence>
<dbReference type="PANTHER" id="PTHR19136:SF81">
    <property type="entry name" value="MOLYBDENUM COFACTOR GUANYLYLTRANSFERASE"/>
    <property type="match status" value="1"/>
</dbReference>
<dbReference type="EMBL" id="JBFPJR010000001">
    <property type="protein sequence ID" value="MEX0426160.1"/>
    <property type="molecule type" value="Genomic_DNA"/>
</dbReference>
<feature type="domain" description="MobA-like NTP transferase" evidence="2">
    <location>
        <begin position="10"/>
        <end position="165"/>
    </location>
</feature>
<evidence type="ECO:0000259" key="2">
    <source>
        <dbReference type="Pfam" id="PF12804"/>
    </source>
</evidence>
<protein>
    <submittedName>
        <fullName evidence="3">Molybdenum cofactor guanylyltransferase</fullName>
    </submittedName>
</protein>
<proteinExistence type="predicted"/>
<dbReference type="GO" id="GO:0016779">
    <property type="term" value="F:nucleotidyltransferase activity"/>
    <property type="evidence" value="ECO:0007669"/>
    <property type="project" value="UniProtKB-KW"/>
</dbReference>
<dbReference type="Pfam" id="PF12804">
    <property type="entry name" value="NTP_transf_3"/>
    <property type="match status" value="1"/>
</dbReference>
<organism evidence="3 4">
    <name type="scientific">Nocardioides eburneus</name>
    <dbReference type="NCBI Taxonomy" id="3231482"/>
    <lineage>
        <taxon>Bacteria</taxon>
        <taxon>Bacillati</taxon>
        <taxon>Actinomycetota</taxon>
        <taxon>Actinomycetes</taxon>
        <taxon>Propionibacteriales</taxon>
        <taxon>Nocardioidaceae</taxon>
        <taxon>Nocardioides</taxon>
    </lineage>
</organism>
<dbReference type="InterPro" id="IPR025877">
    <property type="entry name" value="MobA-like_NTP_Trfase"/>
</dbReference>
<dbReference type="SUPFAM" id="SSF53448">
    <property type="entry name" value="Nucleotide-diphospho-sugar transferases"/>
    <property type="match status" value="1"/>
</dbReference>
<sequence length="192" mass="20535">MASVWEPWNAIVLAGGRAVRLDGADKASVEVHGRTLLAWSLDAVIDASEVVVVGDPVPTERPVTFTRESPRHGGPVAAALTGLDALLRPTAYVAVLAVDMPRLTPHTLRRLLDAARDPAHAADGAALVGPDGRRQLALVLATDRLQEVRPDLEAQHGMALRALLEPLTLVSVAAVADEHRDIDTWRDLRDIG</sequence>
<evidence type="ECO:0000313" key="3">
    <source>
        <dbReference type="EMBL" id="MEX0426160.1"/>
    </source>
</evidence>
<accession>A0ABV3SVV4</accession>